<evidence type="ECO:0000256" key="1">
    <source>
        <dbReference type="ARBA" id="ARBA00004123"/>
    </source>
</evidence>
<feature type="repeat" description="TPR" evidence="6">
    <location>
        <begin position="554"/>
        <end position="587"/>
    </location>
</feature>
<feature type="compositionally biased region" description="Basic and acidic residues" evidence="8">
    <location>
        <begin position="756"/>
        <end position="776"/>
    </location>
</feature>
<organism evidence="10">
    <name type="scientific">Callorhinchus milii</name>
    <name type="common">Ghost shark</name>
    <dbReference type="NCBI Taxonomy" id="7868"/>
    <lineage>
        <taxon>Eukaryota</taxon>
        <taxon>Metazoa</taxon>
        <taxon>Chordata</taxon>
        <taxon>Craniata</taxon>
        <taxon>Vertebrata</taxon>
        <taxon>Chondrichthyes</taxon>
        <taxon>Holocephali</taxon>
        <taxon>Chimaeriformes</taxon>
        <taxon>Callorhinchidae</taxon>
        <taxon>Callorhinchus</taxon>
    </lineage>
</organism>
<feature type="region of interest" description="Disordered" evidence="8">
    <location>
        <begin position="751"/>
        <end position="816"/>
    </location>
</feature>
<keyword evidence="5" id="KW-0539">Nucleus</keyword>
<feature type="compositionally biased region" description="Basic and acidic residues" evidence="8">
    <location>
        <begin position="336"/>
        <end position="363"/>
    </location>
</feature>
<accession>V9KGG7</accession>
<evidence type="ECO:0000256" key="8">
    <source>
        <dbReference type="SAM" id="MobiDB-lite"/>
    </source>
</evidence>
<feature type="compositionally biased region" description="Basic and acidic residues" evidence="8">
    <location>
        <begin position="404"/>
        <end position="480"/>
    </location>
</feature>
<feature type="compositionally biased region" description="Basic and acidic residues" evidence="8">
    <location>
        <begin position="121"/>
        <end position="141"/>
    </location>
</feature>
<dbReference type="GO" id="GO:0005654">
    <property type="term" value="C:nucleoplasm"/>
    <property type="evidence" value="ECO:0007669"/>
    <property type="project" value="TreeGrafter"/>
</dbReference>
<evidence type="ECO:0000256" key="3">
    <source>
        <dbReference type="ARBA" id="ARBA00022737"/>
    </source>
</evidence>
<dbReference type="PANTHER" id="PTHR15081">
    <property type="entry name" value="NUCLEAR AUTOANTIGENIC SPERM PROTEIN NASP -RELATED"/>
    <property type="match status" value="1"/>
</dbReference>
<dbReference type="PANTHER" id="PTHR15081:SF1">
    <property type="entry name" value="NUCLEAR AUTOANTIGENIC SPERM PROTEIN"/>
    <property type="match status" value="1"/>
</dbReference>
<dbReference type="GO" id="GO:0034080">
    <property type="term" value="P:CENP-A containing chromatin assembly"/>
    <property type="evidence" value="ECO:0007669"/>
    <property type="project" value="TreeGrafter"/>
</dbReference>
<dbReference type="InterPro" id="IPR051730">
    <property type="entry name" value="NASP-like"/>
</dbReference>
<dbReference type="Gene3D" id="1.25.40.10">
    <property type="entry name" value="Tetratricopeptide repeat domain"/>
    <property type="match status" value="1"/>
</dbReference>
<feature type="compositionally biased region" description="Basic and acidic residues" evidence="8">
    <location>
        <begin position="194"/>
        <end position="205"/>
    </location>
</feature>
<dbReference type="GO" id="GO:0006335">
    <property type="term" value="P:DNA replication-dependent chromatin assembly"/>
    <property type="evidence" value="ECO:0007669"/>
    <property type="project" value="TreeGrafter"/>
</dbReference>
<evidence type="ECO:0000256" key="7">
    <source>
        <dbReference type="SAM" id="Coils"/>
    </source>
</evidence>
<dbReference type="Pfam" id="PF10516">
    <property type="entry name" value="SHNi-TPR"/>
    <property type="match status" value="1"/>
</dbReference>
<comment type="similarity">
    <text evidence="2">Belongs to the NASP family.</text>
</comment>
<dbReference type="SMART" id="SM00028">
    <property type="entry name" value="TPR"/>
    <property type="match status" value="2"/>
</dbReference>
<evidence type="ECO:0000256" key="4">
    <source>
        <dbReference type="ARBA" id="ARBA00022803"/>
    </source>
</evidence>
<evidence type="ECO:0000313" key="10">
    <source>
        <dbReference type="EMBL" id="AFO96967.1"/>
    </source>
</evidence>
<evidence type="ECO:0000259" key="9">
    <source>
        <dbReference type="Pfam" id="PF10516"/>
    </source>
</evidence>
<reference evidence="10" key="1">
    <citation type="journal article" date="2014" name="Nature">
        <title>Elephant shark genome provides unique insights into gnathostome evolution.</title>
        <authorList>
            <consortium name="International Elephant Shark Genome Sequencing Consortium"/>
            <person name="Venkatesh B."/>
            <person name="Lee A.P."/>
            <person name="Ravi V."/>
            <person name="Maurya A.K."/>
            <person name="Lian M.M."/>
            <person name="Swann J.B."/>
            <person name="Ohta Y."/>
            <person name="Flajnik M.F."/>
            <person name="Sutoh Y."/>
            <person name="Kasahara M."/>
            <person name="Hoon S."/>
            <person name="Gangu V."/>
            <person name="Roy S.W."/>
            <person name="Irimia M."/>
            <person name="Korzh V."/>
            <person name="Kondrychyn I."/>
            <person name="Lim Z.W."/>
            <person name="Tay B.H."/>
            <person name="Tohari S."/>
            <person name="Kong K.W."/>
            <person name="Ho S."/>
            <person name="Lorente-Galdos B."/>
            <person name="Quilez J."/>
            <person name="Marques-Bonet T."/>
            <person name="Raney B.J."/>
            <person name="Ingham P.W."/>
            <person name="Tay A."/>
            <person name="Hillier L.W."/>
            <person name="Minx P."/>
            <person name="Boehm T."/>
            <person name="Wilson R.K."/>
            <person name="Brenner S."/>
            <person name="Warren W.C."/>
        </authorList>
    </citation>
    <scope>NUCLEOTIDE SEQUENCE</scope>
    <source>
        <tissue evidence="10">Gills</tissue>
    </source>
</reference>
<keyword evidence="4 6" id="KW-0802">TPR repeat</keyword>
<feature type="compositionally biased region" description="Acidic residues" evidence="8">
    <location>
        <begin position="97"/>
        <end position="115"/>
    </location>
</feature>
<feature type="compositionally biased region" description="Basic and acidic residues" evidence="8">
    <location>
        <begin position="373"/>
        <end position="384"/>
    </location>
</feature>
<protein>
    <submittedName>
        <fullName evidence="10">Nuclear autoantigenic sperm protein-like protein</fullName>
    </submittedName>
</protein>
<dbReference type="Pfam" id="PF13181">
    <property type="entry name" value="TPR_8"/>
    <property type="match status" value="1"/>
</dbReference>
<feature type="compositionally biased region" description="Acidic residues" evidence="8">
    <location>
        <begin position="481"/>
        <end position="498"/>
    </location>
</feature>
<feature type="domain" description="Tetratricopeptide SHNi-TPR" evidence="9">
    <location>
        <begin position="557"/>
        <end position="590"/>
    </location>
</feature>
<evidence type="ECO:0000256" key="6">
    <source>
        <dbReference type="PROSITE-ProRule" id="PRU00339"/>
    </source>
</evidence>
<keyword evidence="3" id="KW-0677">Repeat</keyword>
<evidence type="ECO:0000256" key="2">
    <source>
        <dbReference type="ARBA" id="ARBA00008402"/>
    </source>
</evidence>
<dbReference type="GO" id="GO:0042393">
    <property type="term" value="F:histone binding"/>
    <property type="evidence" value="ECO:0007669"/>
    <property type="project" value="TreeGrafter"/>
</dbReference>
<feature type="compositionally biased region" description="Basic and acidic residues" evidence="8">
    <location>
        <begin position="266"/>
        <end position="278"/>
    </location>
</feature>
<feature type="repeat" description="TPR" evidence="6">
    <location>
        <begin position="596"/>
        <end position="629"/>
    </location>
</feature>
<dbReference type="InterPro" id="IPR019544">
    <property type="entry name" value="Tetratricopeptide_SHNi-TPR_dom"/>
</dbReference>
<feature type="region of interest" description="Disordered" evidence="8">
    <location>
        <begin position="94"/>
        <end position="524"/>
    </location>
</feature>
<dbReference type="EMBL" id="JW864450">
    <property type="protein sequence ID" value="AFO96967.1"/>
    <property type="molecule type" value="mRNA"/>
</dbReference>
<feature type="coiled-coil region" evidence="7">
    <location>
        <begin position="623"/>
        <end position="681"/>
    </location>
</feature>
<dbReference type="AlphaFoldDB" id="V9KGG7"/>
<comment type="subcellular location">
    <subcellularLocation>
        <location evidence="1">Nucleus</location>
    </subcellularLocation>
</comment>
<evidence type="ECO:0000256" key="5">
    <source>
        <dbReference type="ARBA" id="ARBA00023242"/>
    </source>
</evidence>
<dbReference type="PROSITE" id="PS50005">
    <property type="entry name" value="TPR"/>
    <property type="match status" value="2"/>
</dbReference>
<dbReference type="InterPro" id="IPR019734">
    <property type="entry name" value="TPR_rpt"/>
</dbReference>
<feature type="compositionally biased region" description="Basic and acidic residues" evidence="8">
    <location>
        <begin position="149"/>
        <end position="188"/>
    </location>
</feature>
<keyword evidence="7" id="KW-0175">Coiled coil</keyword>
<sequence length="816" mass="89180">MADKEPSASTSTRSDLDSVEGTNCVEAMKLLGTGKRHMVMQDFLAAVNAFQDACRLLSTKHGEMANECGEAYFCYGKALLELARMESGVLGNALEGVPEEDDDDDEEEDNDDEEATAAPAKDSKIESAGHMNEKERDELREQVYAALAEESKPAESEVASKADGDQGGKEEKVYPMEMSNTDKDEEVKCPTNKESPDQNEMKTIDQNDAGQMKGKGDGLQEEEDSSKEIKKGILQEEDTDCKEQVGAGKEATVDLPVEKDDDEEQKDSTKEAKADAEAGKQATEEVQPMEKVEGEKDEAMEETVQIDAGKKATVESQPIEKQAEDSTKVEIVQNDDSNKIAEKDHPMEETGDIKPAEAAKEESVQISAAKLTTGEDHPLEKGDTIVDQVPPVERTAPAMVDGDVAGKSELEGKAISDGVKPGKDEEKTAIPVKIEESDKKSVTDEMKNEGEKESQNIVKEEVLKEAQEPIEDTFEKSHTDDQEEEQANPEEPMEEGEDASCATEGSEDEKEEAPVEKDAESEEVDNLQLAWEMLELANVIFKRQETKEAQLYAAQAYLKLGEVGIESENYIQSIEDFTECLNIQEKHLAPHSRLLAETHYQLGLAYSFNNQYDLSVKNFKQSFSVIEKRLAMLTERIEKMEEKGKSPAKDTDAVNEDKQEIEELKELLPEIKAKIEDAEESKSDGKATKEALKATLSGAPASSGFASGSNLSSAPAIAIPVRKASDEASTSSSSTAASNCVSNISHLVRKKFTLQRKPEEDGERVDNEPKKPKQEESTVNGGCGDAAHSRNGMSVEMVADDTVTPKKSETTAQSAS</sequence>
<proteinExistence type="evidence at transcript level"/>
<dbReference type="SUPFAM" id="SSF48452">
    <property type="entry name" value="TPR-like"/>
    <property type="match status" value="1"/>
</dbReference>
<name>V9KGG7_CALMI</name>
<dbReference type="InterPro" id="IPR011990">
    <property type="entry name" value="TPR-like_helical_dom_sf"/>
</dbReference>